<organism evidence="8 9">
    <name type="scientific">Tyrannus savana</name>
    <name type="common">Fork-tailed flycatcher</name>
    <name type="synonym">Muscivora tyrannus</name>
    <dbReference type="NCBI Taxonomy" id="137541"/>
    <lineage>
        <taxon>Eukaryota</taxon>
        <taxon>Metazoa</taxon>
        <taxon>Chordata</taxon>
        <taxon>Craniata</taxon>
        <taxon>Vertebrata</taxon>
        <taxon>Euteleostomi</taxon>
        <taxon>Archelosauria</taxon>
        <taxon>Archosauria</taxon>
        <taxon>Dinosauria</taxon>
        <taxon>Saurischia</taxon>
        <taxon>Theropoda</taxon>
        <taxon>Coelurosauria</taxon>
        <taxon>Aves</taxon>
        <taxon>Neognathae</taxon>
        <taxon>Neoaves</taxon>
        <taxon>Telluraves</taxon>
        <taxon>Australaves</taxon>
        <taxon>Passeriformes</taxon>
        <taxon>Tyrannidae</taxon>
        <taxon>Tyrannus</taxon>
    </lineage>
</organism>
<dbReference type="PRINTS" id="PR02107">
    <property type="entry name" value="INOS145TPRIP"/>
</dbReference>
<dbReference type="InterPro" id="IPR026250">
    <property type="entry name" value="ITPRIP-like"/>
</dbReference>
<dbReference type="Gene3D" id="1.10.1410.40">
    <property type="match status" value="1"/>
</dbReference>
<comment type="caution">
    <text evidence="8">The sequence shown here is derived from an EMBL/GenBank/DDBJ whole genome shotgun (WGS) entry which is preliminary data.</text>
</comment>
<keyword evidence="5" id="KW-1133">Transmembrane helix</keyword>
<dbReference type="AlphaFoldDB" id="A0A7L0X7J5"/>
<feature type="non-terminal residue" evidence="8">
    <location>
        <position position="343"/>
    </location>
</feature>
<evidence type="ECO:0000313" key="9">
    <source>
        <dbReference type="Proteomes" id="UP000537779"/>
    </source>
</evidence>
<accession>A0A7L0X7J5</accession>
<proteinExistence type="inferred from homology"/>
<protein>
    <submittedName>
        <fullName evidence="8">IPIL1 protein</fullName>
    </submittedName>
</protein>
<keyword evidence="4" id="KW-0732">Signal</keyword>
<keyword evidence="3" id="KW-0812">Transmembrane</keyword>
<feature type="non-terminal residue" evidence="8">
    <location>
        <position position="1"/>
    </location>
</feature>
<evidence type="ECO:0000256" key="6">
    <source>
        <dbReference type="ARBA" id="ARBA00023136"/>
    </source>
</evidence>
<keyword evidence="6" id="KW-0472">Membrane</keyword>
<dbReference type="SMART" id="SM01265">
    <property type="entry name" value="Mab-21"/>
    <property type="match status" value="1"/>
</dbReference>
<evidence type="ECO:0000256" key="1">
    <source>
        <dbReference type="ARBA" id="ARBA00004479"/>
    </source>
</evidence>
<dbReference type="GO" id="GO:0016020">
    <property type="term" value="C:membrane"/>
    <property type="evidence" value="ECO:0007669"/>
    <property type="project" value="UniProtKB-SubCell"/>
</dbReference>
<name>A0A7L0X7J5_TYRSA</name>
<dbReference type="Proteomes" id="UP000537779">
    <property type="component" value="Unassembled WGS sequence"/>
</dbReference>
<comment type="subcellular location">
    <subcellularLocation>
        <location evidence="1">Membrane</location>
        <topology evidence="1">Single-pass type I membrane protein</topology>
    </subcellularLocation>
</comment>
<dbReference type="Pfam" id="PF20266">
    <property type="entry name" value="Mab-21_C"/>
    <property type="match status" value="1"/>
</dbReference>
<dbReference type="PANTHER" id="PTHR10656:SF40">
    <property type="entry name" value="INOSITOL 1,4,5-TRISPHOSPHATE RECEPTOR-INTERACTING PROTEIN-LIKE 1"/>
    <property type="match status" value="1"/>
</dbReference>
<dbReference type="EMBL" id="VXAW01003608">
    <property type="protein sequence ID" value="NXL99961.1"/>
    <property type="molecule type" value="Genomic_DNA"/>
</dbReference>
<reference evidence="8 9" key="1">
    <citation type="submission" date="2019-09" db="EMBL/GenBank/DDBJ databases">
        <title>Bird 10,000 Genomes (B10K) Project - Family phase.</title>
        <authorList>
            <person name="Zhang G."/>
        </authorList>
    </citation>
    <scope>NUCLEOTIDE SEQUENCE [LARGE SCALE GENOMIC DNA]</scope>
    <source>
        <strain evidence="8">B10K-DU-001-37</strain>
        <tissue evidence="8">Muscle</tissue>
    </source>
</reference>
<evidence type="ECO:0000256" key="2">
    <source>
        <dbReference type="ARBA" id="ARBA00005554"/>
    </source>
</evidence>
<comment type="similarity">
    <text evidence="2">Belongs to the ITPRIP family.</text>
</comment>
<evidence type="ECO:0000259" key="7">
    <source>
        <dbReference type="Pfam" id="PF20266"/>
    </source>
</evidence>
<sequence>VTRVLMDNFTFVFGHILSNSFHPVPQIAIGVGSAFEGWSTREKDVVYRVLVPLTPPPGHAFHLEMDTSGQLPGRNFCVRVEPVCTCTREQQDENVLCFLHHPEEQLRRNEEPSLLHTLCTGFYLDVDKTTRWFYQLVRAAWLALPQAHTWELMLLPSSRSCKFKVTRGRESLMVEVLFGVQEGNSDIYVSSQPTEALFTPSTMWPETYAVAEMKFFRHIARQAPPDSWHLKCLQLLARAVVGRGFSKYMMKTIVMHLLNTIPVSRWGRRQFLRRLGDTLQYLRVCLHKKCLDHFVVGNQKLPEEIILPPHVKTAQSPNLFYRLEQDPDAHTMAMREYHELGER</sequence>
<feature type="domain" description="Mab-21-like HhH/H2TH-like" evidence="7">
    <location>
        <begin position="245"/>
        <end position="296"/>
    </location>
</feature>
<evidence type="ECO:0000313" key="8">
    <source>
        <dbReference type="EMBL" id="NXL99961.1"/>
    </source>
</evidence>
<keyword evidence="9" id="KW-1185">Reference proteome</keyword>
<evidence type="ECO:0000256" key="4">
    <source>
        <dbReference type="ARBA" id="ARBA00022729"/>
    </source>
</evidence>
<dbReference type="InterPro" id="IPR046906">
    <property type="entry name" value="Mab-21_HhH/H2TH-like"/>
</dbReference>
<gene>
    <name evidence="8" type="primary">Itpripl1_1</name>
    <name evidence="8" type="ORF">TYRSAV_R02309</name>
</gene>
<evidence type="ECO:0000256" key="3">
    <source>
        <dbReference type="ARBA" id="ARBA00022692"/>
    </source>
</evidence>
<dbReference type="InterPro" id="IPR024810">
    <property type="entry name" value="MAB21L/cGLR"/>
</dbReference>
<dbReference type="PANTHER" id="PTHR10656">
    <property type="entry name" value="CELL FATE DETERMINING PROTEIN MAB21-RELATED"/>
    <property type="match status" value="1"/>
</dbReference>
<evidence type="ECO:0000256" key="5">
    <source>
        <dbReference type="ARBA" id="ARBA00022989"/>
    </source>
</evidence>